<dbReference type="InterPro" id="IPR035994">
    <property type="entry name" value="Nucleoside_phosphorylase_sf"/>
</dbReference>
<comment type="caution">
    <text evidence="1">The sequence shown here is derived from an EMBL/GenBank/DDBJ whole genome shotgun (WGS) entry which is preliminary data.</text>
</comment>
<dbReference type="GO" id="GO:0003824">
    <property type="term" value="F:catalytic activity"/>
    <property type="evidence" value="ECO:0007669"/>
    <property type="project" value="InterPro"/>
</dbReference>
<evidence type="ECO:0000313" key="1">
    <source>
        <dbReference type="EMBL" id="KFX45986.1"/>
    </source>
</evidence>
<dbReference type="EMBL" id="JPOX01000021">
    <property type="protein sequence ID" value="KFX45986.1"/>
    <property type="molecule type" value="Genomic_DNA"/>
</dbReference>
<reference key="1">
    <citation type="journal article" date="2014" name="PLoS Genet.">
        <title>Signature Gene Expression Reveals Novel Clues to the Molecular Mechanisms of Dimorphic Transition in Penicillium marneffei.</title>
        <authorList>
            <person name="Yang E."/>
            <person name="Wang G."/>
            <person name="Cai J."/>
            <person name="Woo P.C."/>
            <person name="Lau S.K."/>
            <person name="Yuen K.-Y."/>
            <person name="Chow W.-N."/>
            <person name="Lin X."/>
        </authorList>
    </citation>
    <scope>NUCLEOTIDE SEQUENCE [LARGE SCALE GENOMIC DNA]</scope>
    <source>
        <strain>PM1</strain>
    </source>
</reference>
<gene>
    <name evidence="1" type="ORF">GQ26_0211690</name>
</gene>
<sequence length="523" mass="59992">MTTKPQTRGDFHVGIVCTLDIEKQAIDKFFDEVYNAADYGKLGGDANYYKIGRIGRHNVVLVKLSGKGTQYSARSVTDLSQSYPGIKVYLLVGICAGVPFRGRDRTQDSETILGDVIIGDSIVQTDYGKQYSEEYQRRTDRREVLGNPPLDIRNMLSHLKSEPEPLLDKMMSNLQLIQSQDQGRWNYKGVSEDRLFDTPFRHRHYTRDIICECINCKTKDDPICHTALRDSCTVTGCADNYHCLISRIRLATVTQSGHLAPQPSIHFGTIASTNAVLKSGEHRDQLVQKERVQEEEEIIAFEMEGAGMWDSRPCVIIKGVSDYADSHKNDIWHAYAAATAASCTKAFLDLWIPSDPLPTAPPLRERRSLQVLDFIKEFDQTAGPSHAIIQEYWNKVIPQAYRKPNALLPLSQGLVLAVLYMLHVFHTLHEHPPFEFDTRRHAYLSRFADWAPCCCPLNCRRAWNFVSYNGIWRRMSDRESDGLHGRCLVDMHLNHNFRDTEYVTAYKTTWDNWWNAYSRHRRK</sequence>
<reference evidence="1" key="2">
    <citation type="journal article" date="2014" name="PLoS Genet.">
        <title>Signature gene expression reveals novel clues to the molecular mechanisms of dimorphic transition in Penicillium marneffei.</title>
        <authorList>
            <person name="Yang E."/>
            <person name="Wang G."/>
            <person name="Cai J."/>
            <person name="Woo P.C."/>
            <person name="Lau S.K."/>
            <person name="Yuen K.-Y."/>
            <person name="Chow W.-N."/>
            <person name="Lin X."/>
        </authorList>
    </citation>
    <scope>NUCLEOTIDE SEQUENCE</scope>
    <source>
        <strain evidence="1">PM1</strain>
    </source>
</reference>
<dbReference type="PANTHER" id="PTHR46082">
    <property type="entry name" value="ATP/GTP-BINDING PROTEIN-RELATED"/>
    <property type="match status" value="1"/>
</dbReference>
<dbReference type="InterPro" id="IPR053137">
    <property type="entry name" value="NLR-like"/>
</dbReference>
<dbReference type="PANTHER" id="PTHR46082:SF6">
    <property type="entry name" value="AAA+ ATPASE DOMAIN-CONTAINING PROTEIN-RELATED"/>
    <property type="match status" value="1"/>
</dbReference>
<organism evidence="1">
    <name type="scientific">Talaromyces marneffei PM1</name>
    <dbReference type="NCBI Taxonomy" id="1077442"/>
    <lineage>
        <taxon>Eukaryota</taxon>
        <taxon>Fungi</taxon>
        <taxon>Dikarya</taxon>
        <taxon>Ascomycota</taxon>
        <taxon>Pezizomycotina</taxon>
        <taxon>Eurotiomycetes</taxon>
        <taxon>Eurotiomycetidae</taxon>
        <taxon>Eurotiales</taxon>
        <taxon>Trichocomaceae</taxon>
        <taxon>Talaromyces</taxon>
        <taxon>Talaromyces sect. Talaromyces</taxon>
    </lineage>
</organism>
<accession>A0A093VH40</accession>
<dbReference type="Gene3D" id="3.40.50.1580">
    <property type="entry name" value="Nucleoside phosphorylase domain"/>
    <property type="match status" value="1"/>
</dbReference>
<protein>
    <submittedName>
        <fullName evidence="1">Aminodeoxyfutalosine nucleosidase</fullName>
    </submittedName>
</protein>
<dbReference type="SUPFAM" id="SSF53167">
    <property type="entry name" value="Purine and uridine phosphorylases"/>
    <property type="match status" value="1"/>
</dbReference>
<proteinExistence type="predicted"/>
<dbReference type="AlphaFoldDB" id="A0A093VH40"/>
<name>A0A093VH40_TALMA</name>
<dbReference type="GO" id="GO:0009116">
    <property type="term" value="P:nucleoside metabolic process"/>
    <property type="evidence" value="ECO:0007669"/>
    <property type="project" value="InterPro"/>
</dbReference>